<protein>
    <submittedName>
        <fullName evidence="4">Murein hydrolase activator EnvC</fullName>
    </submittedName>
</protein>
<keyword evidence="2" id="KW-0732">Signal</keyword>
<sequence>MPTPDRLDILPAMKGRTLRHLKLLRASAISAGVLLCLLASPASLASDEQLSGMKSEISRQEQQLNSKSKKLNALQSNLKSQEQSIAAIATQMRNANADLSVIAKDIATLNRESQRLEQLKLGQMELLKELLNSQYRQGQHSQLNALLSGEDSADMDRMTVYAEKLSKARTDAINELAATDTELQLKRRTLQQQTEKQKTLIASLAADKAKLEKEQQAQKKTAGAIRREINSDKGYLAELRNNEKRLKVELERAAEQARIAAEQAKVKMDGLGKYKGKMQWPVKGRILHRYGTEQTGQLRWNGMVIAAKEGSEVKAAHDGTVVLSNWLRGYGLMVVVDHGKGDMSFYGYNQALLRNVGDTVKAGDPIALVGNSGGQDASALYFEIRRKGNATNPSPWLTR</sequence>
<dbReference type="PANTHER" id="PTHR21666:SF270">
    <property type="entry name" value="MUREIN HYDROLASE ACTIVATOR ENVC"/>
    <property type="match status" value="1"/>
</dbReference>
<gene>
    <name evidence="4" type="primary">envC</name>
    <name evidence="4" type="ORF">GMA8713_01281</name>
</gene>
<feature type="signal peptide" evidence="2">
    <location>
        <begin position="1"/>
        <end position="45"/>
    </location>
</feature>
<dbReference type="Gene3D" id="6.10.250.3150">
    <property type="match status" value="1"/>
</dbReference>
<proteinExistence type="predicted"/>
<accession>A0A128F046</accession>
<evidence type="ECO:0000256" key="2">
    <source>
        <dbReference type="SAM" id="SignalP"/>
    </source>
</evidence>
<keyword evidence="4" id="KW-0378">Hydrolase</keyword>
<dbReference type="InterPro" id="IPR011055">
    <property type="entry name" value="Dup_hybrid_motif"/>
</dbReference>
<dbReference type="GO" id="GO:0004222">
    <property type="term" value="F:metalloendopeptidase activity"/>
    <property type="evidence" value="ECO:0007669"/>
    <property type="project" value="TreeGrafter"/>
</dbReference>
<dbReference type="InterPro" id="IPR016047">
    <property type="entry name" value="M23ase_b-sheet_dom"/>
</dbReference>
<feature type="coiled-coil region" evidence="1">
    <location>
        <begin position="194"/>
        <end position="267"/>
    </location>
</feature>
<feature type="domain" description="M23ase beta-sheet core" evidence="3">
    <location>
        <begin position="300"/>
        <end position="393"/>
    </location>
</feature>
<evidence type="ECO:0000256" key="1">
    <source>
        <dbReference type="SAM" id="Coils"/>
    </source>
</evidence>
<dbReference type="InterPro" id="IPR050570">
    <property type="entry name" value="Cell_wall_metabolism_enzyme"/>
</dbReference>
<feature type="coiled-coil region" evidence="1">
    <location>
        <begin position="50"/>
        <end position="112"/>
    </location>
</feature>
<dbReference type="CDD" id="cd12797">
    <property type="entry name" value="M23_peptidase"/>
    <property type="match status" value="1"/>
</dbReference>
<dbReference type="PANTHER" id="PTHR21666">
    <property type="entry name" value="PEPTIDASE-RELATED"/>
    <property type="match status" value="1"/>
</dbReference>
<dbReference type="FunFam" id="2.70.70.10:FF:000003">
    <property type="entry name" value="Murein hydrolase activator EnvC"/>
    <property type="match status" value="1"/>
</dbReference>
<feature type="chain" id="PRO_5007281860" evidence="2">
    <location>
        <begin position="46"/>
        <end position="399"/>
    </location>
</feature>
<keyword evidence="1" id="KW-0175">Coiled coil</keyword>
<reference evidence="5" key="1">
    <citation type="submission" date="2016-02" db="EMBL/GenBank/DDBJ databases">
        <authorList>
            <person name="Rodrigo-Torres Lidia"/>
            <person name="Arahal R.David."/>
        </authorList>
    </citation>
    <scope>NUCLEOTIDE SEQUENCE [LARGE SCALE GENOMIC DNA]</scope>
    <source>
        <strain evidence="5">CECT 8713</strain>
    </source>
</reference>
<dbReference type="AlphaFoldDB" id="A0A128F046"/>
<dbReference type="Proteomes" id="UP000073601">
    <property type="component" value="Unassembled WGS sequence"/>
</dbReference>
<organism evidence="4 5">
    <name type="scientific">Grimontia marina</name>
    <dbReference type="NCBI Taxonomy" id="646534"/>
    <lineage>
        <taxon>Bacteria</taxon>
        <taxon>Pseudomonadati</taxon>
        <taxon>Pseudomonadota</taxon>
        <taxon>Gammaproteobacteria</taxon>
        <taxon>Vibrionales</taxon>
        <taxon>Vibrionaceae</taxon>
        <taxon>Grimontia</taxon>
    </lineage>
</organism>
<dbReference type="Pfam" id="PF01551">
    <property type="entry name" value="Peptidase_M23"/>
    <property type="match status" value="1"/>
</dbReference>
<dbReference type="SUPFAM" id="SSF51261">
    <property type="entry name" value="Duplicated hybrid motif"/>
    <property type="match status" value="1"/>
</dbReference>
<evidence type="ECO:0000313" key="5">
    <source>
        <dbReference type="Proteomes" id="UP000073601"/>
    </source>
</evidence>
<name>A0A128F046_9GAMM</name>
<dbReference type="EMBL" id="FIZY01000009">
    <property type="protein sequence ID" value="CZF80192.1"/>
    <property type="molecule type" value="Genomic_DNA"/>
</dbReference>
<evidence type="ECO:0000259" key="3">
    <source>
        <dbReference type="Pfam" id="PF01551"/>
    </source>
</evidence>
<dbReference type="Gene3D" id="2.70.70.10">
    <property type="entry name" value="Glucose Permease (Domain IIA)"/>
    <property type="match status" value="1"/>
</dbReference>
<evidence type="ECO:0000313" key="4">
    <source>
        <dbReference type="EMBL" id="CZF80192.1"/>
    </source>
</evidence>
<keyword evidence="5" id="KW-1185">Reference proteome</keyword>